<dbReference type="GO" id="GO:0016887">
    <property type="term" value="F:ATP hydrolysis activity"/>
    <property type="evidence" value="ECO:0007669"/>
    <property type="project" value="InterPro"/>
</dbReference>
<reference evidence="7" key="1">
    <citation type="submission" date="2021-01" db="EMBL/GenBank/DDBJ databases">
        <title>Genome sequence of strain Noviherbaspirillum sp. DKR-6.</title>
        <authorList>
            <person name="Chaudhary D.K."/>
        </authorList>
    </citation>
    <scope>NUCLEOTIDE SEQUENCE</scope>
    <source>
        <strain evidence="7">DKR-6</strain>
    </source>
</reference>
<proteinExistence type="inferred from homology"/>
<dbReference type="InterPro" id="IPR050683">
    <property type="entry name" value="Bact_Polysacc_Export_ATP-bd"/>
</dbReference>
<keyword evidence="3" id="KW-1003">Cell membrane</keyword>
<dbReference type="PROSITE" id="PS00211">
    <property type="entry name" value="ABC_TRANSPORTER_1"/>
    <property type="match status" value="1"/>
</dbReference>
<keyword evidence="3" id="KW-0472">Membrane</keyword>
<dbReference type="EMBL" id="JAEPBG010000001">
    <property type="protein sequence ID" value="MBK4733379.1"/>
    <property type="molecule type" value="Genomic_DNA"/>
</dbReference>
<dbReference type="AlphaFoldDB" id="A0A934SV96"/>
<comment type="similarity">
    <text evidence="1">Belongs to the ABC transporter superfamily.</text>
</comment>
<dbReference type="RefSeq" id="WP_200590133.1">
    <property type="nucleotide sequence ID" value="NZ_JAEPBG010000001.1"/>
</dbReference>
<dbReference type="GO" id="GO:0140359">
    <property type="term" value="F:ABC-type transporter activity"/>
    <property type="evidence" value="ECO:0007669"/>
    <property type="project" value="InterPro"/>
</dbReference>
<dbReference type="InterPro" id="IPR017871">
    <property type="entry name" value="ABC_transporter-like_CS"/>
</dbReference>
<dbReference type="SMART" id="SM00382">
    <property type="entry name" value="AAA"/>
    <property type="match status" value="1"/>
</dbReference>
<accession>A0A934SV96</accession>
<dbReference type="CDD" id="cd10147">
    <property type="entry name" value="Wzt_C-like"/>
    <property type="match status" value="1"/>
</dbReference>
<evidence type="ECO:0000256" key="1">
    <source>
        <dbReference type="ARBA" id="ARBA00005417"/>
    </source>
</evidence>
<keyword evidence="5 7" id="KW-0067">ATP-binding</keyword>
<evidence type="ECO:0000259" key="6">
    <source>
        <dbReference type="PROSITE" id="PS50893"/>
    </source>
</evidence>
<dbReference type="PANTHER" id="PTHR46743:SF2">
    <property type="entry name" value="TEICHOIC ACIDS EXPORT ATP-BINDING PROTEIN TAGH"/>
    <property type="match status" value="1"/>
</dbReference>
<keyword evidence="8" id="KW-1185">Reference proteome</keyword>
<evidence type="ECO:0000256" key="2">
    <source>
        <dbReference type="ARBA" id="ARBA00022448"/>
    </source>
</evidence>
<name>A0A934SV96_9BURK</name>
<dbReference type="PANTHER" id="PTHR46743">
    <property type="entry name" value="TEICHOIC ACIDS EXPORT ATP-BINDING PROTEIN TAGH"/>
    <property type="match status" value="1"/>
</dbReference>
<comment type="caution">
    <text evidence="7">The sequence shown here is derived from an EMBL/GenBank/DDBJ whole genome shotgun (WGS) entry which is preliminary data.</text>
</comment>
<evidence type="ECO:0000256" key="3">
    <source>
        <dbReference type="ARBA" id="ARBA00022475"/>
    </source>
</evidence>
<dbReference type="Gene3D" id="2.70.50.60">
    <property type="entry name" value="abc- transporter (atp binding component) like domain"/>
    <property type="match status" value="1"/>
</dbReference>
<protein>
    <submittedName>
        <fullName evidence="7">ABC transporter ATP-binding protein</fullName>
    </submittedName>
</protein>
<keyword evidence="4" id="KW-0547">Nucleotide-binding</keyword>
<organism evidence="7 8">
    <name type="scientific">Noviherbaspirillum pedocola</name>
    <dbReference type="NCBI Taxonomy" id="2801341"/>
    <lineage>
        <taxon>Bacteria</taxon>
        <taxon>Pseudomonadati</taxon>
        <taxon>Pseudomonadota</taxon>
        <taxon>Betaproteobacteria</taxon>
        <taxon>Burkholderiales</taxon>
        <taxon>Oxalobacteraceae</taxon>
        <taxon>Noviherbaspirillum</taxon>
    </lineage>
</organism>
<dbReference type="Gene3D" id="3.40.50.300">
    <property type="entry name" value="P-loop containing nucleotide triphosphate hydrolases"/>
    <property type="match status" value="1"/>
</dbReference>
<dbReference type="Proteomes" id="UP000622890">
    <property type="component" value="Unassembled WGS sequence"/>
</dbReference>
<keyword evidence="2" id="KW-0813">Transport</keyword>
<dbReference type="CDD" id="cd03220">
    <property type="entry name" value="ABC_KpsT_Wzt"/>
    <property type="match status" value="1"/>
</dbReference>
<evidence type="ECO:0000256" key="4">
    <source>
        <dbReference type="ARBA" id="ARBA00022741"/>
    </source>
</evidence>
<feature type="domain" description="ABC transporter" evidence="6">
    <location>
        <begin position="5"/>
        <end position="245"/>
    </location>
</feature>
<dbReference type="InterPro" id="IPR003593">
    <property type="entry name" value="AAA+_ATPase"/>
</dbReference>
<dbReference type="InterPro" id="IPR003439">
    <property type="entry name" value="ABC_transporter-like_ATP-bd"/>
</dbReference>
<dbReference type="Pfam" id="PF14524">
    <property type="entry name" value="Wzt_C"/>
    <property type="match status" value="1"/>
</dbReference>
<dbReference type="Pfam" id="PF00005">
    <property type="entry name" value="ABC_tran"/>
    <property type="match status" value="1"/>
</dbReference>
<dbReference type="GO" id="GO:0005524">
    <property type="term" value="F:ATP binding"/>
    <property type="evidence" value="ECO:0007669"/>
    <property type="project" value="UniProtKB-KW"/>
</dbReference>
<sequence>MSGKLHVSNLGKSYRHWGSELRRFASWFFPSISPQKEHWVLKGISFSISPGEAVGIIGQNGAGKSTLLKIITGTTQPTVGEVQLTGRVAAILELGMGFNPDLTGRENAFHSAGLMGYSRIEIEKAMPEIETFAEVGKYFDEPVRTYSSGMQMRVAFSVATAFLPDLLIIDEALSVGDSYFQHKSFDRIRQFRDRGVSIMFVTHGMDDVRTLCDRVILLEGGRALKDGPPDEVVDFYNALIAEKENTKLTVEQRREKNGWLLTRSGSGEARVKSLQLLDANTGTDVAVAQVGQRVLLKLQATIHADIDRLVLGYMIRDKQGHVIWGTNTWHTSQVEQDIKAGEIVTFELPFTCTLGPGSYSVSPALVSSDTHLTDNYEWVDNLLVFDVINASKEYFIGSNYLDAQFNISRKIEESTE</sequence>
<evidence type="ECO:0000313" key="7">
    <source>
        <dbReference type="EMBL" id="MBK4733379.1"/>
    </source>
</evidence>
<dbReference type="InterPro" id="IPR027417">
    <property type="entry name" value="P-loop_NTPase"/>
</dbReference>
<dbReference type="GO" id="GO:0016020">
    <property type="term" value="C:membrane"/>
    <property type="evidence" value="ECO:0007669"/>
    <property type="project" value="InterPro"/>
</dbReference>
<dbReference type="InterPro" id="IPR015860">
    <property type="entry name" value="ABC_transpr_TagH-like"/>
</dbReference>
<dbReference type="SUPFAM" id="SSF52540">
    <property type="entry name" value="P-loop containing nucleoside triphosphate hydrolases"/>
    <property type="match status" value="1"/>
</dbReference>
<dbReference type="InterPro" id="IPR029439">
    <property type="entry name" value="Wzt_C"/>
</dbReference>
<dbReference type="PROSITE" id="PS50893">
    <property type="entry name" value="ABC_TRANSPORTER_2"/>
    <property type="match status" value="1"/>
</dbReference>
<gene>
    <name evidence="7" type="ORF">JJB74_01930</name>
</gene>
<evidence type="ECO:0000256" key="5">
    <source>
        <dbReference type="ARBA" id="ARBA00022840"/>
    </source>
</evidence>
<evidence type="ECO:0000313" key="8">
    <source>
        <dbReference type="Proteomes" id="UP000622890"/>
    </source>
</evidence>